<comment type="similarity">
    <text evidence="3">Belongs to the mab-21 family.</text>
</comment>
<dbReference type="Proteomes" id="UP000655588">
    <property type="component" value="Unassembled WGS sequence"/>
</dbReference>
<name>A0A833RH95_9HYME</name>
<comment type="caution">
    <text evidence="15">The sequence shown here is derived from an EMBL/GenBank/DDBJ whole genome shotgun (WGS) entry which is preliminary data.</text>
</comment>
<evidence type="ECO:0000256" key="9">
    <source>
        <dbReference type="ARBA" id="ARBA00022842"/>
    </source>
</evidence>
<keyword evidence="4" id="KW-0808">Transferase</keyword>
<protein>
    <recommendedName>
        <fullName evidence="17">Cyclic GMP-AMP synthase</fullName>
    </recommendedName>
</protein>
<evidence type="ECO:0008006" key="17">
    <source>
        <dbReference type="Google" id="ProtNLM"/>
    </source>
</evidence>
<evidence type="ECO:0000256" key="4">
    <source>
        <dbReference type="ARBA" id="ARBA00022679"/>
    </source>
</evidence>
<keyword evidence="12" id="KW-0812">Transmembrane</keyword>
<proteinExistence type="inferred from homology"/>
<dbReference type="EMBL" id="WNWW01000531">
    <property type="protein sequence ID" value="KAF3423834.1"/>
    <property type="molecule type" value="Genomic_DNA"/>
</dbReference>
<accession>A0A833RH95</accession>
<dbReference type="Gene3D" id="1.10.1410.40">
    <property type="match status" value="1"/>
</dbReference>
<reference evidence="15" key="1">
    <citation type="submission" date="2019-11" db="EMBL/GenBank/DDBJ databases">
        <title>The nuclear and mitochondrial genomes of Frieseomelitta varia - a highly eusocial stingless bee (Meliponini) with a permanently sterile worker caste.</title>
        <authorList>
            <person name="Freitas F.C.P."/>
            <person name="Lourenco A.P."/>
            <person name="Nunes F.M.F."/>
            <person name="Paschoal A.R."/>
            <person name="Abreu F.C.P."/>
            <person name="Barbin F.O."/>
            <person name="Bataglia L."/>
            <person name="Cardoso-Junior C.A.M."/>
            <person name="Cervoni M.S."/>
            <person name="Silva S.R."/>
            <person name="Dalarmi F."/>
            <person name="Del Lama M.A."/>
            <person name="Depintor T.S."/>
            <person name="Ferreira K.M."/>
            <person name="Goria P.S."/>
            <person name="Jaskot M.C."/>
            <person name="Lago D.C."/>
            <person name="Luna-Lucena D."/>
            <person name="Moda L.M."/>
            <person name="Nascimento L."/>
            <person name="Pedrino M."/>
            <person name="Rabico F.O."/>
            <person name="Sanches F.C."/>
            <person name="Santos D.E."/>
            <person name="Santos C.G."/>
            <person name="Vieira J."/>
            <person name="Lopes T.F."/>
            <person name="Barchuk A.R."/>
            <person name="Hartfelder K."/>
            <person name="Simoes Z.L.P."/>
            <person name="Bitondi M.M.G."/>
            <person name="Pinheiro D.G."/>
        </authorList>
    </citation>
    <scope>NUCLEOTIDE SEQUENCE</scope>
    <source>
        <strain evidence="15">USP_RPSP 00005682</strain>
        <tissue evidence="15">Whole individual</tissue>
    </source>
</reference>
<keyword evidence="8" id="KW-0067">ATP-binding</keyword>
<comment type="cofactor">
    <cofactor evidence="1">
        <name>Mn(2+)</name>
        <dbReference type="ChEBI" id="CHEBI:29035"/>
    </cofactor>
</comment>
<keyword evidence="9" id="KW-0460">Magnesium</keyword>
<evidence type="ECO:0000256" key="12">
    <source>
        <dbReference type="SAM" id="Phobius"/>
    </source>
</evidence>
<dbReference type="AlphaFoldDB" id="A0A833RH95"/>
<dbReference type="GO" id="GO:0005524">
    <property type="term" value="F:ATP binding"/>
    <property type="evidence" value="ECO:0007669"/>
    <property type="project" value="UniProtKB-KW"/>
</dbReference>
<evidence type="ECO:0000313" key="16">
    <source>
        <dbReference type="Proteomes" id="UP000655588"/>
    </source>
</evidence>
<comment type="cofactor">
    <cofactor evidence="2">
        <name>Mg(2+)</name>
        <dbReference type="ChEBI" id="CHEBI:18420"/>
    </cofactor>
</comment>
<gene>
    <name evidence="15" type="ORF">E2986_11202</name>
</gene>
<evidence type="ECO:0000259" key="14">
    <source>
        <dbReference type="Pfam" id="PF20266"/>
    </source>
</evidence>
<evidence type="ECO:0000256" key="10">
    <source>
        <dbReference type="ARBA" id="ARBA00023134"/>
    </source>
</evidence>
<dbReference type="GO" id="GO:0005525">
    <property type="term" value="F:GTP binding"/>
    <property type="evidence" value="ECO:0007669"/>
    <property type="project" value="UniProtKB-KW"/>
</dbReference>
<evidence type="ECO:0000256" key="5">
    <source>
        <dbReference type="ARBA" id="ARBA00022695"/>
    </source>
</evidence>
<keyword evidence="12" id="KW-1133">Transmembrane helix</keyword>
<feature type="transmembrane region" description="Helical" evidence="12">
    <location>
        <begin position="409"/>
        <end position="425"/>
    </location>
</feature>
<evidence type="ECO:0000256" key="2">
    <source>
        <dbReference type="ARBA" id="ARBA00001946"/>
    </source>
</evidence>
<evidence type="ECO:0000256" key="6">
    <source>
        <dbReference type="ARBA" id="ARBA00022723"/>
    </source>
</evidence>
<dbReference type="PANTHER" id="PTHR10656">
    <property type="entry name" value="CELL FATE DETERMINING PROTEIN MAB21-RELATED"/>
    <property type="match status" value="1"/>
</dbReference>
<dbReference type="PANTHER" id="PTHR10656:SF42">
    <property type="entry name" value="CYCLIC GMP-AMP SYNTHASE-LIKE PROTEIN-RELATED"/>
    <property type="match status" value="1"/>
</dbReference>
<dbReference type="Gene3D" id="3.30.460.90">
    <property type="match status" value="1"/>
</dbReference>
<sequence length="440" mass="51955">MENKELQRHFRDDTVLNKISKMFISLQQEDIRTINTFLQPVIKTLIEHMKENNSLFRIMYKQIIYCGSFYKGTKIGEPNEFDLNIILEVPINYDCINLYPISPSYVKLSITDNIQAYNTAKIHNLVYQERRKLDNLISDSSLDPNNFRTWIKSIVDQVVDKLPGCGNEHELSVNNSFKAKIRKSESGPAIRLIINIPHQIGCISVDLVPALSFNIKKVTERLTTKFHILQECRNKECFAIPIPEFGESFHWRLSFCHQENEMLAKYGPVKPIIRLIKVTYKLRDTQNWKNIASYYIETVCLNKLTECNMDIDKTTKTFFFFTMLEELHHAFDQHKIKYFWNEDHNLLCKIHGTEMSNIANRLRRIINNIKNNAEDDFILAKYICKLCSYEIVMFKKTINPKELSSLTSGMYQYIIMKYTIITYIMRRQMMQKIQQITRFV</sequence>
<dbReference type="Pfam" id="PF03281">
    <property type="entry name" value="Mab-21"/>
    <property type="match status" value="1"/>
</dbReference>
<dbReference type="GO" id="GO:0016779">
    <property type="term" value="F:nucleotidyltransferase activity"/>
    <property type="evidence" value="ECO:0007669"/>
    <property type="project" value="UniProtKB-KW"/>
</dbReference>
<evidence type="ECO:0000256" key="11">
    <source>
        <dbReference type="ARBA" id="ARBA00023211"/>
    </source>
</evidence>
<dbReference type="SMART" id="SM01265">
    <property type="entry name" value="Mab-21"/>
    <property type="match status" value="1"/>
</dbReference>
<evidence type="ECO:0000256" key="7">
    <source>
        <dbReference type="ARBA" id="ARBA00022741"/>
    </source>
</evidence>
<keyword evidence="7" id="KW-0547">Nucleotide-binding</keyword>
<keyword evidence="11" id="KW-0464">Manganese</keyword>
<evidence type="ECO:0000256" key="3">
    <source>
        <dbReference type="ARBA" id="ARBA00008307"/>
    </source>
</evidence>
<dbReference type="GO" id="GO:0046872">
    <property type="term" value="F:metal ion binding"/>
    <property type="evidence" value="ECO:0007669"/>
    <property type="project" value="UniProtKB-KW"/>
</dbReference>
<evidence type="ECO:0000256" key="8">
    <source>
        <dbReference type="ARBA" id="ARBA00022840"/>
    </source>
</evidence>
<feature type="domain" description="Mab-21-like HhH/H2TH-like" evidence="14">
    <location>
        <begin position="270"/>
        <end position="363"/>
    </location>
</feature>
<keyword evidence="16" id="KW-1185">Reference proteome</keyword>
<keyword evidence="12" id="KW-0472">Membrane</keyword>
<evidence type="ECO:0000259" key="13">
    <source>
        <dbReference type="Pfam" id="PF03281"/>
    </source>
</evidence>
<evidence type="ECO:0000256" key="1">
    <source>
        <dbReference type="ARBA" id="ARBA00001936"/>
    </source>
</evidence>
<dbReference type="InterPro" id="IPR046906">
    <property type="entry name" value="Mab-21_HhH/H2TH-like"/>
</dbReference>
<evidence type="ECO:0000313" key="15">
    <source>
        <dbReference type="EMBL" id="KAF3423834.1"/>
    </source>
</evidence>
<organism evidence="15 16">
    <name type="scientific">Frieseomelitta varia</name>
    <dbReference type="NCBI Taxonomy" id="561572"/>
    <lineage>
        <taxon>Eukaryota</taxon>
        <taxon>Metazoa</taxon>
        <taxon>Ecdysozoa</taxon>
        <taxon>Arthropoda</taxon>
        <taxon>Hexapoda</taxon>
        <taxon>Insecta</taxon>
        <taxon>Pterygota</taxon>
        <taxon>Neoptera</taxon>
        <taxon>Endopterygota</taxon>
        <taxon>Hymenoptera</taxon>
        <taxon>Apocrita</taxon>
        <taxon>Aculeata</taxon>
        <taxon>Apoidea</taxon>
        <taxon>Anthophila</taxon>
        <taxon>Apidae</taxon>
        <taxon>Frieseomelitta</taxon>
    </lineage>
</organism>
<keyword evidence="6" id="KW-0479">Metal-binding</keyword>
<feature type="domain" description="Mab-21-like nucleotidyltransferase" evidence="13">
    <location>
        <begin position="69"/>
        <end position="264"/>
    </location>
</feature>
<keyword evidence="5" id="KW-0548">Nucleotidyltransferase</keyword>
<keyword evidence="10" id="KW-0342">GTP-binding</keyword>
<dbReference type="Pfam" id="PF20266">
    <property type="entry name" value="Mab-21_C"/>
    <property type="match status" value="1"/>
</dbReference>
<dbReference type="InterPro" id="IPR024810">
    <property type="entry name" value="MAB21L/cGLR"/>
</dbReference>
<dbReference type="InterPro" id="IPR046903">
    <property type="entry name" value="Mab-21-like_nuc_Trfase"/>
</dbReference>